<dbReference type="SUPFAM" id="SSF55166">
    <property type="entry name" value="Hedgehog/DD-peptidase"/>
    <property type="match status" value="1"/>
</dbReference>
<gene>
    <name evidence="1" type="ORF">CfE428DRAFT_0885</name>
</gene>
<name>B4CW48_9BACT</name>
<dbReference type="Proteomes" id="UP000005824">
    <property type="component" value="Unassembled WGS sequence"/>
</dbReference>
<proteinExistence type="predicted"/>
<dbReference type="RefSeq" id="WP_006978212.1">
    <property type="nucleotide sequence ID" value="NZ_ABVL01000002.1"/>
</dbReference>
<dbReference type="AlphaFoldDB" id="B4CW48"/>
<evidence type="ECO:0000313" key="1">
    <source>
        <dbReference type="EMBL" id="EDY21640.1"/>
    </source>
</evidence>
<dbReference type="InParanoid" id="B4CW48"/>
<dbReference type="eggNOG" id="ENOG5033VUW">
    <property type="taxonomic scope" value="Bacteria"/>
</dbReference>
<sequence length="193" mass="21852">MKVVDGLTLPAEHRALLRPGEVLECDGHEAHRLPRFFYEIDSWAHAKETQLTPHFTLSELITVDCREADLLLHSFPHYVPCAVIVLARYLEDFRQRVDAPVCIAVNGGYRSPAHRLAGRPNPHIWAAAANIYRVGDTWLDSQKSIERYARIAESLGPEVFVRPFGFNPGETDDHLHVDLGYLLSTPRGYSELQ</sequence>
<dbReference type="STRING" id="497964.CfE428DRAFT_0885"/>
<reference evidence="1 2" key="1">
    <citation type="journal article" date="2011" name="J. Bacteriol.">
        <title>Genome sequence of Chthoniobacter flavus Ellin428, an aerobic heterotrophic soil bacterium.</title>
        <authorList>
            <person name="Kant R."/>
            <person name="van Passel M.W."/>
            <person name="Palva A."/>
            <person name="Lucas S."/>
            <person name="Lapidus A."/>
            <person name="Glavina Del Rio T."/>
            <person name="Dalin E."/>
            <person name="Tice H."/>
            <person name="Bruce D."/>
            <person name="Goodwin L."/>
            <person name="Pitluck S."/>
            <person name="Larimer F.W."/>
            <person name="Land M.L."/>
            <person name="Hauser L."/>
            <person name="Sangwan P."/>
            <person name="de Vos W.M."/>
            <person name="Janssen P.H."/>
            <person name="Smidt H."/>
        </authorList>
    </citation>
    <scope>NUCLEOTIDE SEQUENCE [LARGE SCALE GENOMIC DNA]</scope>
    <source>
        <strain evidence="1 2">Ellin428</strain>
    </source>
</reference>
<protein>
    <submittedName>
        <fullName evidence="1">Peptidase M15A</fullName>
    </submittedName>
</protein>
<accession>B4CW48</accession>
<keyword evidence="2" id="KW-1185">Reference proteome</keyword>
<evidence type="ECO:0000313" key="2">
    <source>
        <dbReference type="Proteomes" id="UP000005824"/>
    </source>
</evidence>
<dbReference type="InterPro" id="IPR009045">
    <property type="entry name" value="Zn_M74/Hedgehog-like"/>
</dbReference>
<dbReference type="EMBL" id="ABVL01000002">
    <property type="protein sequence ID" value="EDY21640.1"/>
    <property type="molecule type" value="Genomic_DNA"/>
</dbReference>
<comment type="caution">
    <text evidence="1">The sequence shown here is derived from an EMBL/GenBank/DDBJ whole genome shotgun (WGS) entry which is preliminary data.</text>
</comment>
<organism evidence="1 2">
    <name type="scientific">Chthoniobacter flavus Ellin428</name>
    <dbReference type="NCBI Taxonomy" id="497964"/>
    <lineage>
        <taxon>Bacteria</taxon>
        <taxon>Pseudomonadati</taxon>
        <taxon>Verrucomicrobiota</taxon>
        <taxon>Spartobacteria</taxon>
        <taxon>Chthoniobacterales</taxon>
        <taxon>Chthoniobacteraceae</taxon>
        <taxon>Chthoniobacter</taxon>
    </lineage>
</organism>